<dbReference type="InterPro" id="IPR011701">
    <property type="entry name" value="MFS"/>
</dbReference>
<name>A0ABY6UCP2_BIOOC</name>
<keyword evidence="3" id="KW-0472">Membrane</keyword>
<gene>
    <name evidence="4" type="ORF">CLO192961_LOCUS248241</name>
</gene>
<feature type="transmembrane region" description="Helical" evidence="3">
    <location>
        <begin position="138"/>
        <end position="159"/>
    </location>
</feature>
<dbReference type="InterPro" id="IPR050327">
    <property type="entry name" value="Proton-linked_MCT"/>
</dbReference>
<dbReference type="PANTHER" id="PTHR11360">
    <property type="entry name" value="MONOCARBOXYLATE TRANSPORTER"/>
    <property type="match status" value="1"/>
</dbReference>
<organism evidence="4 5">
    <name type="scientific">Bionectria ochroleuca</name>
    <name type="common">Gliocladium roseum</name>
    <dbReference type="NCBI Taxonomy" id="29856"/>
    <lineage>
        <taxon>Eukaryota</taxon>
        <taxon>Fungi</taxon>
        <taxon>Dikarya</taxon>
        <taxon>Ascomycota</taxon>
        <taxon>Pezizomycotina</taxon>
        <taxon>Sordariomycetes</taxon>
        <taxon>Hypocreomycetidae</taxon>
        <taxon>Hypocreales</taxon>
        <taxon>Bionectriaceae</taxon>
        <taxon>Clonostachys</taxon>
    </lineage>
</organism>
<dbReference type="InterPro" id="IPR036259">
    <property type="entry name" value="MFS_trans_sf"/>
</dbReference>
<feature type="transmembrane region" description="Helical" evidence="3">
    <location>
        <begin position="114"/>
        <end position="132"/>
    </location>
</feature>
<evidence type="ECO:0000256" key="1">
    <source>
        <dbReference type="ARBA" id="ARBA00004141"/>
    </source>
</evidence>
<dbReference type="PANTHER" id="PTHR11360:SF315">
    <property type="entry name" value="TRANSPORTER MCH2-RELATED"/>
    <property type="match status" value="1"/>
</dbReference>
<keyword evidence="5" id="KW-1185">Reference proteome</keyword>
<dbReference type="Pfam" id="PF07690">
    <property type="entry name" value="MFS_1"/>
    <property type="match status" value="2"/>
</dbReference>
<feature type="transmembrane region" description="Helical" evidence="3">
    <location>
        <begin position="82"/>
        <end position="102"/>
    </location>
</feature>
<comment type="caution">
    <text evidence="4">The sequence shown here is derived from an EMBL/GenBank/DDBJ whole genome shotgun (WGS) entry which is preliminary data.</text>
</comment>
<evidence type="ECO:0000256" key="3">
    <source>
        <dbReference type="SAM" id="Phobius"/>
    </source>
</evidence>
<reference evidence="4 5" key="1">
    <citation type="submission" date="2019-06" db="EMBL/GenBank/DDBJ databases">
        <authorList>
            <person name="Broberg M."/>
        </authorList>
    </citation>
    <scope>NUCLEOTIDE SEQUENCE [LARGE SCALE GENOMIC DNA]</scope>
</reference>
<feature type="transmembrane region" description="Helical" evidence="3">
    <location>
        <begin position="373"/>
        <end position="396"/>
    </location>
</feature>
<dbReference type="EMBL" id="CABFNS010000795">
    <property type="protein sequence ID" value="VUC28942.1"/>
    <property type="molecule type" value="Genomic_DNA"/>
</dbReference>
<feature type="transmembrane region" description="Helical" evidence="3">
    <location>
        <begin position="338"/>
        <end position="361"/>
    </location>
</feature>
<keyword evidence="3" id="KW-0812">Transmembrane</keyword>
<protein>
    <recommendedName>
        <fullName evidence="6">Major facilitator superfamily (MFS) profile domain-containing protein</fullName>
    </recommendedName>
</protein>
<dbReference type="Gene3D" id="1.20.1250.20">
    <property type="entry name" value="MFS general substrate transporter like domains"/>
    <property type="match status" value="2"/>
</dbReference>
<sequence length="474" mass="51102">MDGRYQTQPINLPLREVEEDAAVIEPSNSVSVQPTPPNGGYGWVCTLSVFLINAHTWGINSSWAVIMAHLSTQSDQIKTTHFQWALVGGISISQALLISPIVNPLINFMGLRMTLIIGTKLVFVSLLASSFATQFWHLFLSQGICFGWGMGLTYIPASVILPSWFSTRRSLAVGISASGAGLGGLVYSLVANSAIQKFDVSWTYRILAFCSLAANSVASALIKVAGNGTHMRPTNPPFRFGDFRRVEIPLVVLWGMATDLGYITLLYTIPSYSSSIGLTPTQGSIANAMFNLGLGLGRPIIGYLSDAFGRINMAMTMASLCALLCFAIWIPANSFGVVVAFSFLVGPLCGAFWASVHPVLAEVVGLPRLANTFSIICLSLVIPTTFAESIAMQLVMSNPDRPSSTSASYLRTQVFVGCMFLTGSLSLWLLRAWRAWKMSANEAQVGERLSASGLGPATGGSWLKPRFLFGLWKV</sequence>
<dbReference type="Proteomes" id="UP000766486">
    <property type="component" value="Unassembled WGS sequence"/>
</dbReference>
<feature type="transmembrane region" description="Helical" evidence="3">
    <location>
        <begin position="202"/>
        <end position="225"/>
    </location>
</feature>
<evidence type="ECO:0000313" key="5">
    <source>
        <dbReference type="Proteomes" id="UP000766486"/>
    </source>
</evidence>
<comment type="similarity">
    <text evidence="2">Belongs to the major facilitator superfamily. Monocarboxylate porter (TC 2.A.1.13) family.</text>
</comment>
<dbReference type="SUPFAM" id="SSF103473">
    <property type="entry name" value="MFS general substrate transporter"/>
    <property type="match status" value="1"/>
</dbReference>
<accession>A0ABY6UCP2</accession>
<evidence type="ECO:0000256" key="2">
    <source>
        <dbReference type="ARBA" id="ARBA00006727"/>
    </source>
</evidence>
<feature type="transmembrane region" description="Helical" evidence="3">
    <location>
        <begin position="171"/>
        <end position="190"/>
    </location>
</feature>
<evidence type="ECO:0008006" key="6">
    <source>
        <dbReference type="Google" id="ProtNLM"/>
    </source>
</evidence>
<feature type="transmembrane region" description="Helical" evidence="3">
    <location>
        <begin position="246"/>
        <end position="265"/>
    </location>
</feature>
<evidence type="ECO:0000313" key="4">
    <source>
        <dbReference type="EMBL" id="VUC28942.1"/>
    </source>
</evidence>
<proteinExistence type="inferred from homology"/>
<keyword evidence="3" id="KW-1133">Transmembrane helix</keyword>
<feature type="transmembrane region" description="Helical" evidence="3">
    <location>
        <begin position="311"/>
        <end position="332"/>
    </location>
</feature>
<feature type="transmembrane region" description="Helical" evidence="3">
    <location>
        <begin position="285"/>
        <end position="304"/>
    </location>
</feature>
<comment type="subcellular location">
    <subcellularLocation>
        <location evidence="1">Membrane</location>
        <topology evidence="1">Multi-pass membrane protein</topology>
    </subcellularLocation>
</comment>
<feature type="transmembrane region" description="Helical" evidence="3">
    <location>
        <begin position="408"/>
        <end position="430"/>
    </location>
</feature>